<sequence>MGNKKENDHCGSRNFEEKEEKIVELTKNSVQIAYPIYWEGLNLVKDVINLLIDDATNCPDDSRKKFSMAYLILINRSVQHIESIRLLTERGLYGDSFVIMRSLMSDLSMMQYLHFHPELLDLFLNEKQEDYQTNKKFTKAFSEGAVEIDLVSRGATPFGSAFKTLSKASHASAFGSQLYGSRGDKDGQYHLNYGPKFQPEKALMLIDIVTSSHYDLVTIVLWHRYHAKEEIETEAWDKVKDDLRKLKDKVGVLKDAAKETIKVLWPELTKEKL</sequence>
<accession>A0A1G2N9J8</accession>
<name>A0A1G2N9J8_9BACT</name>
<dbReference type="EMBL" id="MHRX01000057">
    <property type="protein sequence ID" value="OHA31911.1"/>
    <property type="molecule type" value="Genomic_DNA"/>
</dbReference>
<evidence type="ECO:0000313" key="1">
    <source>
        <dbReference type="EMBL" id="OHA31911.1"/>
    </source>
</evidence>
<proteinExistence type="predicted"/>
<dbReference type="Proteomes" id="UP000176221">
    <property type="component" value="Unassembled WGS sequence"/>
</dbReference>
<reference evidence="1 2" key="1">
    <citation type="journal article" date="2016" name="Nat. Commun.">
        <title>Thousands of microbial genomes shed light on interconnected biogeochemical processes in an aquifer system.</title>
        <authorList>
            <person name="Anantharaman K."/>
            <person name="Brown C.T."/>
            <person name="Hug L.A."/>
            <person name="Sharon I."/>
            <person name="Castelle C.J."/>
            <person name="Probst A.J."/>
            <person name="Thomas B.C."/>
            <person name="Singh A."/>
            <person name="Wilkins M.J."/>
            <person name="Karaoz U."/>
            <person name="Brodie E.L."/>
            <person name="Williams K.H."/>
            <person name="Hubbard S.S."/>
            <person name="Banfield J.F."/>
        </authorList>
    </citation>
    <scope>NUCLEOTIDE SEQUENCE [LARGE SCALE GENOMIC DNA]</scope>
</reference>
<comment type="caution">
    <text evidence="1">The sequence shown here is derived from an EMBL/GenBank/DDBJ whole genome shotgun (WGS) entry which is preliminary data.</text>
</comment>
<evidence type="ECO:0000313" key="2">
    <source>
        <dbReference type="Proteomes" id="UP000176221"/>
    </source>
</evidence>
<organism evidence="1 2">
    <name type="scientific">Candidatus Taylorbacteria bacterium RIFCSPLOWO2_01_FULL_45_15b</name>
    <dbReference type="NCBI Taxonomy" id="1802319"/>
    <lineage>
        <taxon>Bacteria</taxon>
        <taxon>Candidatus Tayloriibacteriota</taxon>
    </lineage>
</organism>
<dbReference type="AlphaFoldDB" id="A0A1G2N9J8"/>
<gene>
    <name evidence="1" type="ORF">A2928_02215</name>
</gene>
<protein>
    <submittedName>
        <fullName evidence="1">Uncharacterized protein</fullName>
    </submittedName>
</protein>